<evidence type="ECO:0000313" key="5">
    <source>
        <dbReference type="EMBL" id="KAF4511781.1"/>
    </source>
</evidence>
<dbReference type="Proteomes" id="UP000557566">
    <property type="component" value="Unassembled WGS sequence"/>
</dbReference>
<name>A0A8H4PWF9_9HYPO</name>
<evidence type="ECO:0000256" key="2">
    <source>
        <dbReference type="ARBA" id="ARBA00022857"/>
    </source>
</evidence>
<keyword evidence="3" id="KW-0560">Oxidoreductase</keyword>
<evidence type="ECO:0000256" key="1">
    <source>
        <dbReference type="ARBA" id="ARBA00006484"/>
    </source>
</evidence>
<dbReference type="OrthoDB" id="47007at2759"/>
<dbReference type="PANTHER" id="PTHR43639:SF1">
    <property type="entry name" value="SHORT-CHAIN DEHYDROGENASE_REDUCTASE FAMILY PROTEIN"/>
    <property type="match status" value="1"/>
</dbReference>
<evidence type="ECO:0000313" key="6">
    <source>
        <dbReference type="Proteomes" id="UP000557566"/>
    </source>
</evidence>
<keyword evidence="2" id="KW-0521">NADP</keyword>
<dbReference type="FunFam" id="3.40.50.720:FF:000084">
    <property type="entry name" value="Short-chain dehydrogenase reductase"/>
    <property type="match status" value="1"/>
</dbReference>
<evidence type="ECO:0000256" key="4">
    <source>
        <dbReference type="SAM" id="MobiDB-lite"/>
    </source>
</evidence>
<dbReference type="Gene3D" id="3.40.50.720">
    <property type="entry name" value="NAD(P)-binding Rossmann-like Domain"/>
    <property type="match status" value="1"/>
</dbReference>
<comment type="caution">
    <text evidence="5">The sequence shown here is derived from an EMBL/GenBank/DDBJ whole genome shotgun (WGS) entry which is preliminary data.</text>
</comment>
<protein>
    <submittedName>
        <fullName evidence="5">Uncharacterized protein</fullName>
    </submittedName>
</protein>
<dbReference type="Pfam" id="PF13561">
    <property type="entry name" value="adh_short_C2"/>
    <property type="match status" value="1"/>
</dbReference>
<dbReference type="SUPFAM" id="SSF51735">
    <property type="entry name" value="NAD(P)-binding Rossmann-fold domains"/>
    <property type="match status" value="1"/>
</dbReference>
<dbReference type="InterPro" id="IPR020904">
    <property type="entry name" value="Sc_DH/Rdtase_CS"/>
</dbReference>
<dbReference type="EMBL" id="JAAVMX010000002">
    <property type="protein sequence ID" value="KAF4511781.1"/>
    <property type="molecule type" value="Genomic_DNA"/>
</dbReference>
<evidence type="ECO:0000256" key="3">
    <source>
        <dbReference type="ARBA" id="ARBA00023002"/>
    </source>
</evidence>
<dbReference type="InterPro" id="IPR002347">
    <property type="entry name" value="SDR_fam"/>
</dbReference>
<feature type="region of interest" description="Disordered" evidence="4">
    <location>
        <begin position="1"/>
        <end position="21"/>
    </location>
</feature>
<dbReference type="InterPro" id="IPR036291">
    <property type="entry name" value="NAD(P)-bd_dom_sf"/>
</dbReference>
<comment type="similarity">
    <text evidence="1">Belongs to the short-chain dehydrogenases/reductases (SDR) family.</text>
</comment>
<reference evidence="5 6" key="1">
    <citation type="journal article" date="2020" name="Genome Biol. Evol.">
        <title>A new high-quality draft genome assembly of the Chinese cordyceps Ophiocordyceps sinensis.</title>
        <authorList>
            <person name="Shu R."/>
            <person name="Zhang J."/>
            <person name="Meng Q."/>
            <person name="Zhang H."/>
            <person name="Zhou G."/>
            <person name="Li M."/>
            <person name="Wu P."/>
            <person name="Zhao Y."/>
            <person name="Chen C."/>
            <person name="Qin Q."/>
        </authorList>
    </citation>
    <scope>NUCLEOTIDE SEQUENCE [LARGE SCALE GENOMIC DNA]</scope>
    <source>
        <strain evidence="5 6">IOZ07</strain>
    </source>
</reference>
<accession>A0A8H4PWF9</accession>
<proteinExistence type="inferred from homology"/>
<gene>
    <name evidence="5" type="ORF">G6O67_000992</name>
</gene>
<keyword evidence="6" id="KW-1185">Reference proteome</keyword>
<dbReference type="PRINTS" id="PR00081">
    <property type="entry name" value="GDHRDH"/>
</dbReference>
<dbReference type="GO" id="GO:0016491">
    <property type="term" value="F:oxidoreductase activity"/>
    <property type="evidence" value="ECO:0007669"/>
    <property type="project" value="UniProtKB-KW"/>
</dbReference>
<organism evidence="5 6">
    <name type="scientific">Ophiocordyceps sinensis</name>
    <dbReference type="NCBI Taxonomy" id="72228"/>
    <lineage>
        <taxon>Eukaryota</taxon>
        <taxon>Fungi</taxon>
        <taxon>Dikarya</taxon>
        <taxon>Ascomycota</taxon>
        <taxon>Pezizomycotina</taxon>
        <taxon>Sordariomycetes</taxon>
        <taxon>Hypocreomycetidae</taxon>
        <taxon>Hypocreales</taxon>
        <taxon>Ophiocordycipitaceae</taxon>
        <taxon>Ophiocordyceps</taxon>
    </lineage>
</organism>
<dbReference type="PRINTS" id="PR00080">
    <property type="entry name" value="SDRFAMILY"/>
</dbReference>
<dbReference type="CDD" id="cd05233">
    <property type="entry name" value="SDR_c"/>
    <property type="match status" value="1"/>
</dbReference>
<dbReference type="PANTHER" id="PTHR43639">
    <property type="entry name" value="OXIDOREDUCTASE, SHORT-CHAIN DEHYDROGENASE/REDUCTASE FAMILY (AFU_ORTHOLOGUE AFUA_5G02870)"/>
    <property type="match status" value="1"/>
</dbReference>
<sequence length="277" mass="29217">MGEQITTMCEQSTTMPHQSASYPSLRGKTVLISGGAEGIGAAAVELFCRQGSRVVFLDYATGPAGRLCERMAGIPGATQPTFMYCDLTELEQVRRCAHGTLERFGGVDVLINNAGAGGPEARVATSELTAESFEAAINANLRHQVFLTQAVAPSMMGRGSGSIINMGSISWRIPAAGLPVYAAAKAAVMGLTRAHAHEFGPRGVRVNSIMPGAIATQRQLDTVMTDEYRAQCLRAQALKRVLMPVEVARLMLFLASDDASAMTGGSHVVDGGWVGDT</sequence>
<dbReference type="AlphaFoldDB" id="A0A8H4PWF9"/>
<dbReference type="PROSITE" id="PS00061">
    <property type="entry name" value="ADH_SHORT"/>
    <property type="match status" value="1"/>
</dbReference>